<name>A0ABD5R5J0_9EURY</name>
<dbReference type="EMBL" id="JBHSKY010000019">
    <property type="protein sequence ID" value="MFC5280147.1"/>
    <property type="molecule type" value="Genomic_DNA"/>
</dbReference>
<evidence type="ECO:0000256" key="1">
    <source>
        <dbReference type="SAM" id="MobiDB-lite"/>
    </source>
</evidence>
<dbReference type="AlphaFoldDB" id="A0ABD5R5J0"/>
<feature type="compositionally biased region" description="Basic and acidic residues" evidence="1">
    <location>
        <begin position="109"/>
        <end position="121"/>
    </location>
</feature>
<comment type="caution">
    <text evidence="2">The sequence shown here is derived from an EMBL/GenBank/DDBJ whole genome shotgun (WGS) entry which is preliminary data.</text>
</comment>
<gene>
    <name evidence="2" type="ORF">ACFPM1_15470</name>
</gene>
<reference evidence="2 3" key="1">
    <citation type="journal article" date="2019" name="Int. J. Syst. Evol. Microbiol.">
        <title>The Global Catalogue of Microorganisms (GCM) 10K type strain sequencing project: providing services to taxonomists for standard genome sequencing and annotation.</title>
        <authorList>
            <consortium name="The Broad Institute Genomics Platform"/>
            <consortium name="The Broad Institute Genome Sequencing Center for Infectious Disease"/>
            <person name="Wu L."/>
            <person name="Ma J."/>
        </authorList>
    </citation>
    <scope>NUCLEOTIDE SEQUENCE [LARGE SCALE GENOMIC DNA]</scope>
    <source>
        <strain evidence="2 3">CGMCC 1.12124</strain>
    </source>
</reference>
<proteinExistence type="predicted"/>
<dbReference type="Proteomes" id="UP001596118">
    <property type="component" value="Unassembled WGS sequence"/>
</dbReference>
<feature type="compositionally biased region" description="Basic and acidic residues" evidence="1">
    <location>
        <begin position="203"/>
        <end position="232"/>
    </location>
</feature>
<protein>
    <submittedName>
        <fullName evidence="2">Uncharacterized protein</fullName>
    </submittedName>
</protein>
<dbReference type="RefSeq" id="WP_256413193.1">
    <property type="nucleotide sequence ID" value="NZ_JANHDM010000018.1"/>
</dbReference>
<keyword evidence="3" id="KW-1185">Reference proteome</keyword>
<feature type="compositionally biased region" description="Acidic residues" evidence="1">
    <location>
        <begin position="259"/>
        <end position="269"/>
    </location>
</feature>
<accession>A0ABD5R5J0</accession>
<evidence type="ECO:0000313" key="2">
    <source>
        <dbReference type="EMBL" id="MFC5280147.1"/>
    </source>
</evidence>
<evidence type="ECO:0000313" key="3">
    <source>
        <dbReference type="Proteomes" id="UP001596118"/>
    </source>
</evidence>
<feature type="compositionally biased region" description="Basic and acidic residues" evidence="1">
    <location>
        <begin position="142"/>
        <end position="195"/>
    </location>
</feature>
<feature type="region of interest" description="Disordered" evidence="1">
    <location>
        <begin position="102"/>
        <end position="269"/>
    </location>
</feature>
<organism evidence="2 3">
    <name type="scientific">Halorubrum rubrum</name>
    <dbReference type="NCBI Taxonomy" id="1126240"/>
    <lineage>
        <taxon>Archaea</taxon>
        <taxon>Methanobacteriati</taxon>
        <taxon>Methanobacteriota</taxon>
        <taxon>Stenosarchaea group</taxon>
        <taxon>Halobacteria</taxon>
        <taxon>Halobacteriales</taxon>
        <taxon>Haloferacaceae</taxon>
        <taxon>Halorubrum</taxon>
    </lineage>
</organism>
<sequence length="269" mass="30656">MTELRHFLTSLFDAVSEAELQALSNGRTRLERMVESGRFPEDVSLPVYHANDLSVSLDVGLEAKRTKRGIQLFVTEPGEGDDTALEFDLEVYDFLEAGDLPDGGVGRGNPDHGAVDVHVPLEDPPAGAGREGDPDDAGTSGERVDPKEEYYREREREERKREEREERDRREKREERDRREEREKRENERSGANDERTDDDTETDRRRPDRSANDEKRAEPARRERRPADREGSGSSRPFLGVDLPEGWPLRRTGTLDATGEDEPSGEKR</sequence>